<feature type="compositionally biased region" description="Low complexity" evidence="1">
    <location>
        <begin position="152"/>
        <end position="171"/>
    </location>
</feature>
<dbReference type="Proteomes" id="UP000041254">
    <property type="component" value="Unassembled WGS sequence"/>
</dbReference>
<reference evidence="2 3" key="1">
    <citation type="submission" date="2014-11" db="EMBL/GenBank/DDBJ databases">
        <authorList>
            <person name="Zhu J."/>
            <person name="Qi W."/>
            <person name="Song R."/>
        </authorList>
    </citation>
    <scope>NUCLEOTIDE SEQUENCE [LARGE SCALE GENOMIC DNA]</scope>
</reference>
<protein>
    <submittedName>
        <fullName evidence="2">Uncharacterized protein</fullName>
    </submittedName>
</protein>
<evidence type="ECO:0000313" key="2">
    <source>
        <dbReference type="EMBL" id="CEM35037.1"/>
    </source>
</evidence>
<evidence type="ECO:0000256" key="1">
    <source>
        <dbReference type="SAM" id="MobiDB-lite"/>
    </source>
</evidence>
<feature type="region of interest" description="Disordered" evidence="1">
    <location>
        <begin position="152"/>
        <end position="185"/>
    </location>
</feature>
<dbReference type="AlphaFoldDB" id="A0A0G4GVX8"/>
<gene>
    <name evidence="2" type="ORF">Vbra_18814</name>
</gene>
<dbReference type="EMBL" id="CDMY01000840">
    <property type="protein sequence ID" value="CEM35037.1"/>
    <property type="molecule type" value="Genomic_DNA"/>
</dbReference>
<accession>A0A0G4GVX8</accession>
<dbReference type="VEuPathDB" id="CryptoDB:Vbra_18814"/>
<dbReference type="InParanoid" id="A0A0G4GVX8"/>
<proteinExistence type="predicted"/>
<evidence type="ECO:0000313" key="3">
    <source>
        <dbReference type="Proteomes" id="UP000041254"/>
    </source>
</evidence>
<sequence length="309" mass="33186">MMPEAFDSSPFVEDDFLEALMIAGDEQIKVHAQRIHDTILPCANRMVQGVQEILSFNGGGNGGCPPLPRVEQELLRSREVSDTVVKTMVTLDGLGGAEQIRQERRHLINHYLEPIGNRADHAKSLLTSLKNQLRDAGNNGSSNRMQNNEVAAPAAPGASPAAAAAAASGGVPWPPSTPPAESGLSKIHGDIVGILERLERSRPSADGSPLQAIRPKPPAEAVKSLEGVLSEVQRTDLGRRDAATLALAAHAYDTLIMGAQTCLVAISQHPLRENYEKLKLMCLGQQVVKNSTLALLLAKMVEFLRKLLI</sequence>
<keyword evidence="3" id="KW-1185">Reference proteome</keyword>
<name>A0A0G4GVX8_VITBC</name>
<organism evidence="2 3">
    <name type="scientific">Vitrella brassicaformis (strain CCMP3155)</name>
    <dbReference type="NCBI Taxonomy" id="1169540"/>
    <lineage>
        <taxon>Eukaryota</taxon>
        <taxon>Sar</taxon>
        <taxon>Alveolata</taxon>
        <taxon>Colpodellida</taxon>
        <taxon>Vitrellaceae</taxon>
        <taxon>Vitrella</taxon>
    </lineage>
</organism>